<proteinExistence type="predicted"/>
<sequence>MSTRTTRTHKIKESEADPVDSRGGSGSSSATEKNDSSDQETTMAERVQQQSSVESPENISPSSTGSTRPTSPVQATRTWELTAHGAVRCEKSAAGEAIHIILSNNPLNLQPSRPVPDWTRSIHTALAESRPIMPFQQMYKPLGQEEVGYIRKRLEEYTDEVRRHIHKLDGFDCAVILADARTLFSYIALLESTIKTYQTEPQSKKRTMRSAGPAGQENCGKRQRHF</sequence>
<feature type="compositionally biased region" description="Basic residues" evidence="1">
    <location>
        <begin position="1"/>
        <end position="10"/>
    </location>
</feature>
<name>A0A0G2HWF7_9EURO</name>
<dbReference type="OrthoDB" id="4182290at2759"/>
<dbReference type="EMBL" id="LCZI01001108">
    <property type="protein sequence ID" value="KKZ62398.1"/>
    <property type="molecule type" value="Genomic_DNA"/>
</dbReference>
<evidence type="ECO:0000313" key="3">
    <source>
        <dbReference type="Proteomes" id="UP000034164"/>
    </source>
</evidence>
<reference evidence="3" key="1">
    <citation type="journal article" date="2015" name="PLoS Genet.">
        <title>The dynamic genome and transcriptome of the human fungal pathogen Blastomyces and close relative Emmonsia.</title>
        <authorList>
            <person name="Munoz J.F."/>
            <person name="Gauthier G.M."/>
            <person name="Desjardins C.A."/>
            <person name="Gallo J.E."/>
            <person name="Holder J."/>
            <person name="Sullivan T.D."/>
            <person name="Marty A.J."/>
            <person name="Carmen J.C."/>
            <person name="Chen Z."/>
            <person name="Ding L."/>
            <person name="Gujja S."/>
            <person name="Magrini V."/>
            <person name="Misas E."/>
            <person name="Mitreva M."/>
            <person name="Priest M."/>
            <person name="Saif S."/>
            <person name="Whiston E.A."/>
            <person name="Young S."/>
            <person name="Zeng Q."/>
            <person name="Goldman W.E."/>
            <person name="Mardis E.R."/>
            <person name="Taylor J.W."/>
            <person name="McEwen J.G."/>
            <person name="Clay O.K."/>
            <person name="Klein B.S."/>
            <person name="Cuomo C.A."/>
        </authorList>
    </citation>
    <scope>NUCLEOTIDE SEQUENCE [LARGE SCALE GENOMIC DNA]</scope>
    <source>
        <strain evidence="3">UAMH 3008</strain>
    </source>
</reference>
<gene>
    <name evidence="2" type="ORF">EMCG_03193</name>
</gene>
<feature type="compositionally biased region" description="Polar residues" evidence="1">
    <location>
        <begin position="39"/>
        <end position="59"/>
    </location>
</feature>
<feature type="compositionally biased region" description="Low complexity" evidence="1">
    <location>
        <begin position="60"/>
        <end position="72"/>
    </location>
</feature>
<dbReference type="VEuPathDB" id="FungiDB:EMCG_03193"/>
<organism evidence="2 3">
    <name type="scientific">[Emmonsia] crescens</name>
    <dbReference type="NCBI Taxonomy" id="73230"/>
    <lineage>
        <taxon>Eukaryota</taxon>
        <taxon>Fungi</taxon>
        <taxon>Dikarya</taxon>
        <taxon>Ascomycota</taxon>
        <taxon>Pezizomycotina</taxon>
        <taxon>Eurotiomycetes</taxon>
        <taxon>Eurotiomycetidae</taxon>
        <taxon>Onygenales</taxon>
        <taxon>Ajellomycetaceae</taxon>
        <taxon>Emergomyces</taxon>
    </lineage>
</organism>
<dbReference type="Proteomes" id="UP000034164">
    <property type="component" value="Unassembled WGS sequence"/>
</dbReference>
<protein>
    <submittedName>
        <fullName evidence="2">Uncharacterized protein</fullName>
    </submittedName>
</protein>
<accession>A0A0G2HWF7</accession>
<evidence type="ECO:0000313" key="2">
    <source>
        <dbReference type="EMBL" id="KKZ62398.1"/>
    </source>
</evidence>
<feature type="region of interest" description="Disordered" evidence="1">
    <location>
        <begin position="1"/>
        <end position="75"/>
    </location>
</feature>
<evidence type="ECO:0000256" key="1">
    <source>
        <dbReference type="SAM" id="MobiDB-lite"/>
    </source>
</evidence>
<dbReference type="AlphaFoldDB" id="A0A0G2HWF7"/>
<comment type="caution">
    <text evidence="2">The sequence shown here is derived from an EMBL/GenBank/DDBJ whole genome shotgun (WGS) entry which is preliminary data.</text>
</comment>
<feature type="region of interest" description="Disordered" evidence="1">
    <location>
        <begin position="199"/>
        <end position="226"/>
    </location>
</feature>